<comment type="similarity">
    <text evidence="8">Belongs to the glutamate 5-kinase family.</text>
</comment>
<dbReference type="InterPro" id="IPR002478">
    <property type="entry name" value="PUA"/>
</dbReference>
<dbReference type="CDD" id="cd04242">
    <property type="entry name" value="AAK_G5K_ProB"/>
    <property type="match status" value="1"/>
</dbReference>
<dbReference type="UniPathway" id="UPA00098">
    <property type="reaction ID" value="UER00359"/>
</dbReference>
<dbReference type="EMBL" id="PKUQ01000031">
    <property type="protein sequence ID" value="PLW76417.1"/>
    <property type="molecule type" value="Genomic_DNA"/>
</dbReference>
<evidence type="ECO:0000256" key="8">
    <source>
        <dbReference type="HAMAP-Rule" id="MF_00456"/>
    </source>
</evidence>
<dbReference type="InterPro" id="IPR041739">
    <property type="entry name" value="G5K_ProB"/>
</dbReference>
<dbReference type="GO" id="GO:0004349">
    <property type="term" value="F:glutamate 5-kinase activity"/>
    <property type="evidence" value="ECO:0007669"/>
    <property type="project" value="UniProtKB-UniRule"/>
</dbReference>
<dbReference type="GO" id="GO:0055129">
    <property type="term" value="P:L-proline biosynthetic process"/>
    <property type="evidence" value="ECO:0007669"/>
    <property type="project" value="UniProtKB-UniRule"/>
</dbReference>
<comment type="subcellular location">
    <subcellularLocation>
        <location evidence="8">Cytoplasm</location>
    </subcellularLocation>
</comment>
<comment type="caution">
    <text evidence="8">Lacks conserved residue(s) required for the propagation of feature annotation.</text>
</comment>
<dbReference type="NCBIfam" id="TIGR01027">
    <property type="entry name" value="proB"/>
    <property type="match status" value="1"/>
</dbReference>
<dbReference type="CDD" id="cd21157">
    <property type="entry name" value="PUA_G5K"/>
    <property type="match status" value="1"/>
</dbReference>
<proteinExistence type="inferred from homology"/>
<dbReference type="EC" id="2.7.2.11" evidence="8"/>
<reference evidence="10 11" key="1">
    <citation type="submission" date="2018-01" db="EMBL/GenBank/DDBJ databases">
        <title>The draft genome sequence of Cohaesibacter sp. H1304.</title>
        <authorList>
            <person name="Wang N.-N."/>
            <person name="Du Z.-J."/>
        </authorList>
    </citation>
    <scope>NUCLEOTIDE SEQUENCE [LARGE SCALE GENOMIC DNA]</scope>
    <source>
        <strain evidence="10 11">H1304</strain>
    </source>
</reference>
<dbReference type="Pfam" id="PF01472">
    <property type="entry name" value="PUA"/>
    <property type="match status" value="1"/>
</dbReference>
<gene>
    <name evidence="8" type="primary">proB</name>
    <name evidence="10" type="ORF">C0081_16195</name>
</gene>
<evidence type="ECO:0000256" key="3">
    <source>
        <dbReference type="ARBA" id="ARBA00022650"/>
    </source>
</evidence>
<dbReference type="Gene3D" id="3.40.1160.10">
    <property type="entry name" value="Acetylglutamate kinase-like"/>
    <property type="match status" value="1"/>
</dbReference>
<keyword evidence="5 8" id="KW-0547">Nucleotide-binding</keyword>
<evidence type="ECO:0000256" key="6">
    <source>
        <dbReference type="ARBA" id="ARBA00022777"/>
    </source>
</evidence>
<evidence type="ECO:0000259" key="9">
    <source>
        <dbReference type="SMART" id="SM00359"/>
    </source>
</evidence>
<keyword evidence="2 8" id="KW-0028">Amino-acid biosynthesis</keyword>
<dbReference type="AlphaFoldDB" id="A0A2N5XPQ5"/>
<name>A0A2N5XPQ5_9HYPH</name>
<feature type="binding site" evidence="8">
    <location>
        <position position="166"/>
    </location>
    <ligand>
        <name>substrate</name>
    </ligand>
</feature>
<dbReference type="InterPro" id="IPR036974">
    <property type="entry name" value="PUA_sf"/>
</dbReference>
<dbReference type="GO" id="GO:0005524">
    <property type="term" value="F:ATP binding"/>
    <property type="evidence" value="ECO:0007669"/>
    <property type="project" value="UniProtKB-KW"/>
</dbReference>
<keyword evidence="3 8" id="KW-0641">Proline biosynthesis</keyword>
<evidence type="ECO:0000256" key="5">
    <source>
        <dbReference type="ARBA" id="ARBA00022741"/>
    </source>
</evidence>
<dbReference type="Proteomes" id="UP000234881">
    <property type="component" value="Unassembled WGS sequence"/>
</dbReference>
<dbReference type="FunFam" id="3.40.1160.10:FF:000018">
    <property type="entry name" value="Glutamate 5-kinase"/>
    <property type="match status" value="1"/>
</dbReference>
<feature type="binding site" evidence="8">
    <location>
        <position position="79"/>
    </location>
    <ligand>
        <name>substrate</name>
    </ligand>
</feature>
<dbReference type="SUPFAM" id="SSF88697">
    <property type="entry name" value="PUA domain-like"/>
    <property type="match status" value="1"/>
</dbReference>
<comment type="catalytic activity">
    <reaction evidence="8">
        <text>L-glutamate + ATP = L-glutamyl 5-phosphate + ADP</text>
        <dbReference type="Rhea" id="RHEA:14877"/>
        <dbReference type="ChEBI" id="CHEBI:29985"/>
        <dbReference type="ChEBI" id="CHEBI:30616"/>
        <dbReference type="ChEBI" id="CHEBI:58274"/>
        <dbReference type="ChEBI" id="CHEBI:456216"/>
        <dbReference type="EC" id="2.7.2.11"/>
    </reaction>
</comment>
<evidence type="ECO:0000313" key="11">
    <source>
        <dbReference type="Proteomes" id="UP000234881"/>
    </source>
</evidence>
<feature type="binding site" evidence="8">
    <location>
        <begin position="198"/>
        <end position="199"/>
    </location>
    <ligand>
        <name>ATP</name>
        <dbReference type="ChEBI" id="CHEBI:30616"/>
    </ligand>
</feature>
<dbReference type="InterPro" id="IPR001057">
    <property type="entry name" value="Glu/AcGlu_kinase"/>
</dbReference>
<dbReference type="InterPro" id="IPR001048">
    <property type="entry name" value="Asp/Glu/Uridylate_kinase"/>
</dbReference>
<keyword evidence="6 8" id="KW-0418">Kinase</keyword>
<dbReference type="FunFam" id="2.30.130.10:FF:000007">
    <property type="entry name" value="Glutamate 5-kinase"/>
    <property type="match status" value="1"/>
</dbReference>
<dbReference type="PROSITE" id="PS00902">
    <property type="entry name" value="GLUTAMATE_5_KINASE"/>
    <property type="match status" value="1"/>
</dbReference>
<organism evidence="10 11">
    <name type="scientific">Cohaesibacter celericrescens</name>
    <dbReference type="NCBI Taxonomy" id="2067669"/>
    <lineage>
        <taxon>Bacteria</taxon>
        <taxon>Pseudomonadati</taxon>
        <taxon>Pseudomonadota</taxon>
        <taxon>Alphaproteobacteria</taxon>
        <taxon>Hyphomicrobiales</taxon>
        <taxon>Cohaesibacteraceae</taxon>
    </lineage>
</organism>
<accession>A0A2N5XPQ5</accession>
<evidence type="ECO:0000256" key="4">
    <source>
        <dbReference type="ARBA" id="ARBA00022679"/>
    </source>
</evidence>
<feature type="binding site" evidence="8">
    <location>
        <position position="38"/>
    </location>
    <ligand>
        <name>ATP</name>
        <dbReference type="ChEBI" id="CHEBI:30616"/>
    </ligand>
</feature>
<evidence type="ECO:0000256" key="2">
    <source>
        <dbReference type="ARBA" id="ARBA00022605"/>
    </source>
</evidence>
<comment type="pathway">
    <text evidence="8">Amino-acid biosynthesis; L-proline biosynthesis; L-glutamate 5-semialdehyde from L-glutamate: step 1/2.</text>
</comment>
<dbReference type="Gene3D" id="2.30.130.10">
    <property type="entry name" value="PUA domain"/>
    <property type="match status" value="1"/>
</dbReference>
<evidence type="ECO:0000313" key="10">
    <source>
        <dbReference type="EMBL" id="PLW76417.1"/>
    </source>
</evidence>
<dbReference type="PRINTS" id="PR00474">
    <property type="entry name" value="GLU5KINASE"/>
</dbReference>
<comment type="caution">
    <text evidence="10">The sequence shown here is derived from an EMBL/GenBank/DDBJ whole genome shotgun (WGS) entry which is preliminary data.</text>
</comment>
<evidence type="ECO:0000256" key="1">
    <source>
        <dbReference type="ARBA" id="ARBA00022490"/>
    </source>
</evidence>
<dbReference type="PROSITE" id="PS50890">
    <property type="entry name" value="PUA"/>
    <property type="match status" value="1"/>
</dbReference>
<dbReference type="HAMAP" id="MF_00456">
    <property type="entry name" value="ProB"/>
    <property type="match status" value="1"/>
</dbReference>
<dbReference type="SMART" id="SM00359">
    <property type="entry name" value="PUA"/>
    <property type="match status" value="1"/>
</dbReference>
<keyword evidence="11" id="KW-1185">Reference proteome</keyword>
<dbReference type="InterPro" id="IPR019797">
    <property type="entry name" value="Glutamate_5-kinase_CS"/>
</dbReference>
<keyword evidence="4 8" id="KW-0808">Transferase</keyword>
<evidence type="ECO:0000256" key="7">
    <source>
        <dbReference type="ARBA" id="ARBA00022840"/>
    </source>
</evidence>
<dbReference type="SUPFAM" id="SSF53633">
    <property type="entry name" value="Carbamate kinase-like"/>
    <property type="match status" value="1"/>
</dbReference>
<comment type="function">
    <text evidence="8">Catalyzes the transfer of a phosphate group to glutamate to form L-glutamate 5-phosphate.</text>
</comment>
<dbReference type="InterPro" id="IPR005715">
    <property type="entry name" value="Glu_5kinase/COase_Synthase"/>
</dbReference>
<dbReference type="Pfam" id="PF00696">
    <property type="entry name" value="AA_kinase"/>
    <property type="match status" value="1"/>
</dbReference>
<dbReference type="PIRSF" id="PIRSF000729">
    <property type="entry name" value="GK"/>
    <property type="match status" value="1"/>
</dbReference>
<dbReference type="GO" id="GO:0003723">
    <property type="term" value="F:RNA binding"/>
    <property type="evidence" value="ECO:0007669"/>
    <property type="project" value="InterPro"/>
</dbReference>
<keyword evidence="1 8" id="KW-0963">Cytoplasm</keyword>
<sequence>MREKNRKAGAPDKPSRHKIKLKTGRVVRLQDQKRIVIKIGSATLVDEKTGRLRAAWLQTLVDDIAMLKEQGKEVLIVSSGAIALGRRQTNLPQGKLRLDESQAAAAIGQIALGEAYADALHKVDLIAGQILLTLSDTEERRHYLNARATLTTLLELGAVPIINENDTVATSEIKFGDNDRLAARVATMISADCLVLLSDIDGLYTAPPATNPDAQHIPVIEHITHDIEAMAGSAGSSLAKGGMATKIAAAKIAVNAGTTMLIANGNDYNPLRSIMNGAKCSWFTAKTNPITERKRWINGHLEPHGTLTLDAGAVRALLSGKSLLPAGVKKIDGDFAKGDAVILLGPDGEEVARGLISYDCQDSNKIRGCKSAKIADILGYRGRSELIHRDDMVLSGKDPANA</sequence>
<dbReference type="InterPro" id="IPR015947">
    <property type="entry name" value="PUA-like_sf"/>
</dbReference>
<feature type="domain" description="PUA" evidence="9">
    <location>
        <begin position="305"/>
        <end position="387"/>
    </location>
</feature>
<keyword evidence="7 8" id="KW-0067">ATP-binding</keyword>
<dbReference type="InterPro" id="IPR036393">
    <property type="entry name" value="AceGlu_kinase-like_sf"/>
</dbReference>
<dbReference type="InterPro" id="IPR011529">
    <property type="entry name" value="Glu_5kinase"/>
</dbReference>
<dbReference type="OrthoDB" id="9804434at2"/>
<protein>
    <recommendedName>
        <fullName evidence="8">Glutamate 5-kinase</fullName>
        <ecNumber evidence="8">2.7.2.11</ecNumber>
    </recommendedName>
    <alternativeName>
        <fullName evidence="8">Gamma-glutamyl kinase</fullName>
        <shortName evidence="8">GK</shortName>
    </alternativeName>
</protein>
<dbReference type="GO" id="GO:0005829">
    <property type="term" value="C:cytosol"/>
    <property type="evidence" value="ECO:0007669"/>
    <property type="project" value="TreeGrafter"/>
</dbReference>
<dbReference type="PANTHER" id="PTHR43654:SF1">
    <property type="entry name" value="ISOPENTENYL PHOSPHATE KINASE"/>
    <property type="match status" value="1"/>
</dbReference>
<feature type="binding site" evidence="8">
    <location>
        <position position="178"/>
    </location>
    <ligand>
        <name>substrate</name>
    </ligand>
</feature>
<dbReference type="PANTHER" id="PTHR43654">
    <property type="entry name" value="GLUTAMATE 5-KINASE"/>
    <property type="match status" value="1"/>
</dbReference>